<dbReference type="HOGENOM" id="CLU_2053250_0_0_1"/>
<organism evidence="1">
    <name type="scientific">Oryza brachyantha</name>
    <name type="common">malo sina</name>
    <dbReference type="NCBI Taxonomy" id="4533"/>
    <lineage>
        <taxon>Eukaryota</taxon>
        <taxon>Viridiplantae</taxon>
        <taxon>Streptophyta</taxon>
        <taxon>Embryophyta</taxon>
        <taxon>Tracheophyta</taxon>
        <taxon>Spermatophyta</taxon>
        <taxon>Magnoliopsida</taxon>
        <taxon>Liliopsida</taxon>
        <taxon>Poales</taxon>
        <taxon>Poaceae</taxon>
        <taxon>BOP clade</taxon>
        <taxon>Oryzoideae</taxon>
        <taxon>Oryzeae</taxon>
        <taxon>Oryzinae</taxon>
        <taxon>Oryza</taxon>
    </lineage>
</organism>
<reference evidence="1" key="2">
    <citation type="submission" date="2013-04" db="UniProtKB">
        <authorList>
            <consortium name="EnsemblPlants"/>
        </authorList>
    </citation>
    <scope>IDENTIFICATION</scope>
</reference>
<reference evidence="1" key="1">
    <citation type="journal article" date="2013" name="Nat. Commun.">
        <title>Whole-genome sequencing of Oryza brachyantha reveals mechanisms underlying Oryza genome evolution.</title>
        <authorList>
            <person name="Chen J."/>
            <person name="Huang Q."/>
            <person name="Gao D."/>
            <person name="Wang J."/>
            <person name="Lang Y."/>
            <person name="Liu T."/>
            <person name="Li B."/>
            <person name="Bai Z."/>
            <person name="Luis Goicoechea J."/>
            <person name="Liang C."/>
            <person name="Chen C."/>
            <person name="Zhang W."/>
            <person name="Sun S."/>
            <person name="Liao Y."/>
            <person name="Zhang X."/>
            <person name="Yang L."/>
            <person name="Song C."/>
            <person name="Wang M."/>
            <person name="Shi J."/>
            <person name="Liu G."/>
            <person name="Liu J."/>
            <person name="Zhou H."/>
            <person name="Zhou W."/>
            <person name="Yu Q."/>
            <person name="An N."/>
            <person name="Chen Y."/>
            <person name="Cai Q."/>
            <person name="Wang B."/>
            <person name="Liu B."/>
            <person name="Min J."/>
            <person name="Huang Y."/>
            <person name="Wu H."/>
            <person name="Li Z."/>
            <person name="Zhang Y."/>
            <person name="Yin Y."/>
            <person name="Song W."/>
            <person name="Jiang J."/>
            <person name="Jackson S.A."/>
            <person name="Wing R.A."/>
            <person name="Wang J."/>
            <person name="Chen M."/>
        </authorList>
    </citation>
    <scope>NUCLEOTIDE SEQUENCE [LARGE SCALE GENOMIC DNA]</scope>
    <source>
        <strain evidence="1">cv. IRGC 101232</strain>
    </source>
</reference>
<keyword evidence="2" id="KW-1185">Reference proteome</keyword>
<dbReference type="STRING" id="4533.J3M533"/>
<sequence length="120" mass="13580">MAPVLILENRICGTYESEPNIANSAIGISEVSAWLNNSIDPIEGNARKGNTYWSKVAEAYNETTPNERKRDMNHLKGHWHKTTKKVSLFNGCYIQLHDAYASGHSNGQLMELALEFYRTH</sequence>
<dbReference type="PANTHER" id="PTHR45224:SF16">
    <property type="entry name" value="OS01G0527900 PROTEIN"/>
    <property type="match status" value="1"/>
</dbReference>
<evidence type="ECO:0000313" key="2">
    <source>
        <dbReference type="Proteomes" id="UP000006038"/>
    </source>
</evidence>
<evidence type="ECO:0000313" key="1">
    <source>
        <dbReference type="EnsemblPlants" id="OB05G17070.1"/>
    </source>
</evidence>
<dbReference type="AlphaFoldDB" id="J3M533"/>
<name>J3M533_ORYBR</name>
<accession>J3M533</accession>
<dbReference type="PANTHER" id="PTHR45224">
    <property type="entry name" value="OS01G0527900 PROTEIN-RELATED"/>
    <property type="match status" value="1"/>
</dbReference>
<evidence type="ECO:0008006" key="3">
    <source>
        <dbReference type="Google" id="ProtNLM"/>
    </source>
</evidence>
<dbReference type="Proteomes" id="UP000006038">
    <property type="component" value="Chromosome 5"/>
</dbReference>
<dbReference type="EnsemblPlants" id="OB05G17070.1">
    <property type="protein sequence ID" value="OB05G17070.1"/>
    <property type="gene ID" value="OB05G17070"/>
</dbReference>
<proteinExistence type="predicted"/>
<dbReference type="Gramene" id="OB05G17070.1">
    <property type="protein sequence ID" value="OB05G17070.1"/>
    <property type="gene ID" value="OB05G17070"/>
</dbReference>
<protein>
    <recommendedName>
        <fullName evidence="3">Myb/SANT-like domain-containing protein</fullName>
    </recommendedName>
</protein>